<organism evidence="1 2">
    <name type="scientific">Brevundimonas kwangchunensis</name>
    <dbReference type="NCBI Taxonomy" id="322163"/>
    <lineage>
        <taxon>Bacteria</taxon>
        <taxon>Pseudomonadati</taxon>
        <taxon>Pseudomonadota</taxon>
        <taxon>Alphaproteobacteria</taxon>
        <taxon>Caulobacterales</taxon>
        <taxon>Caulobacteraceae</taxon>
        <taxon>Brevundimonas</taxon>
    </lineage>
</organism>
<evidence type="ECO:0000313" key="2">
    <source>
        <dbReference type="Proteomes" id="UP001501352"/>
    </source>
</evidence>
<dbReference type="Proteomes" id="UP001501352">
    <property type="component" value="Unassembled WGS sequence"/>
</dbReference>
<evidence type="ECO:0000313" key="1">
    <source>
        <dbReference type="EMBL" id="GAA0623587.1"/>
    </source>
</evidence>
<evidence type="ECO:0008006" key="3">
    <source>
        <dbReference type="Google" id="ProtNLM"/>
    </source>
</evidence>
<dbReference type="Gene3D" id="3.30.70.2330">
    <property type="match status" value="1"/>
</dbReference>
<keyword evidence="2" id="KW-1185">Reference proteome</keyword>
<reference evidence="2" key="1">
    <citation type="journal article" date="2019" name="Int. J. Syst. Evol. Microbiol.">
        <title>The Global Catalogue of Microorganisms (GCM) 10K type strain sequencing project: providing services to taxonomists for standard genome sequencing and annotation.</title>
        <authorList>
            <consortium name="The Broad Institute Genomics Platform"/>
            <consortium name="The Broad Institute Genome Sequencing Center for Infectious Disease"/>
            <person name="Wu L."/>
            <person name="Ma J."/>
        </authorList>
    </citation>
    <scope>NUCLEOTIDE SEQUENCE [LARGE SCALE GENOMIC DNA]</scope>
    <source>
        <strain evidence="2">JCM 12928</strain>
    </source>
</reference>
<dbReference type="RefSeq" id="WP_343793228.1">
    <property type="nucleotide sequence ID" value="NZ_BAAAGA010000005.1"/>
</dbReference>
<dbReference type="EMBL" id="BAAAGA010000005">
    <property type="protein sequence ID" value="GAA0623587.1"/>
    <property type="molecule type" value="Genomic_DNA"/>
</dbReference>
<gene>
    <name evidence="1" type="ORF">GCM10009422_19590</name>
</gene>
<name>A0ABP3S5N8_9CAUL</name>
<proteinExistence type="predicted"/>
<sequence length="247" mass="26757">MEPPPGRLPKAGHIQWRVGSFPTQVVGESNYQRAIMAECGSHTRYGVEHECVATVRPDPNNRFDPNAVEVLIRGQRVGFLNREWAPRMKEALAAVGLGSATCGALINGGWRTNHHDEGHFGVRLAIPSWGPLDFGGGLIHGEKREWPKKERRARPVSSGSGPLLGRRIALMGAFQSKLPEELAAMGATIVAGVGKTTTDLIIVGSEPPFTVGERRSRGFEIATEAAASGQAIRIWGEDEFREAHRAG</sequence>
<protein>
    <recommendedName>
        <fullName evidence="3">HIRAN domain-containing protein</fullName>
    </recommendedName>
</protein>
<comment type="caution">
    <text evidence="1">The sequence shown here is derived from an EMBL/GenBank/DDBJ whole genome shotgun (WGS) entry which is preliminary data.</text>
</comment>
<accession>A0ABP3S5N8</accession>